<name>A0A7G8TAR4_9FIRM</name>
<accession>A0A7G8TAR4</accession>
<dbReference type="GO" id="GO:0016810">
    <property type="term" value="F:hydrolase activity, acting on carbon-nitrogen (but not peptide) bonds"/>
    <property type="evidence" value="ECO:0007669"/>
    <property type="project" value="InterPro"/>
</dbReference>
<dbReference type="InterPro" id="IPR051398">
    <property type="entry name" value="Polysacch_Deacetylase"/>
</dbReference>
<dbReference type="PROSITE" id="PS51677">
    <property type="entry name" value="NODB"/>
    <property type="match status" value="1"/>
</dbReference>
<dbReference type="Proteomes" id="UP000515909">
    <property type="component" value="Chromosome"/>
</dbReference>
<dbReference type="GO" id="GO:0005975">
    <property type="term" value="P:carbohydrate metabolic process"/>
    <property type="evidence" value="ECO:0007669"/>
    <property type="project" value="InterPro"/>
</dbReference>
<reference evidence="3 4" key="1">
    <citation type="submission" date="2020-08" db="EMBL/GenBank/DDBJ databases">
        <title>The isolate Caproiciproducens sp. 7D4C2 produces n-caproate at mildly acidic conditions from hexoses: genome and rBOX comparison with related strains and chain-elongating bacteria.</title>
        <authorList>
            <person name="Esquivel-Elizondo S."/>
            <person name="Bagci C."/>
            <person name="Temovska M."/>
            <person name="Jeon B.S."/>
            <person name="Bessarab I."/>
            <person name="Williams R.B.H."/>
            <person name="Huson D.H."/>
            <person name="Angenent L.T."/>
        </authorList>
    </citation>
    <scope>NUCLEOTIDE SEQUENCE [LARGE SCALE GENOMIC DNA]</scope>
    <source>
        <strain evidence="3 4">7D4C2</strain>
    </source>
</reference>
<dbReference type="RefSeq" id="WP_187035945.1">
    <property type="nucleotide sequence ID" value="NZ_CP060286.1"/>
</dbReference>
<dbReference type="KEGG" id="cfem:HCR03_19195"/>
<sequence length="241" mass="27882">MYHSILRESRRQGNYTVSPDTLESDLAWLKKNGYQTVVVQDLLDYVKRQVPLPEKPVMITFDDGFYNNYYYAYPIAKKYQAKIIISPVGYYTDLYTGGDADHANYSYLTWGEIDEMMRSGLVEFQNHSYNLHSTQKRYGALKLKKESASDYQSVLKQDLEKMQREMKENTGYTPAAFVYPFGAVSKESIPVLHEIGFQASMNCMKKMNYITRDPDCLFGLGRYIRPTGISSDSFFRKIGLK</sequence>
<dbReference type="AlphaFoldDB" id="A0A7G8TAR4"/>
<evidence type="ECO:0000259" key="2">
    <source>
        <dbReference type="PROSITE" id="PS51677"/>
    </source>
</evidence>
<dbReference type="PANTHER" id="PTHR34216">
    <property type="match status" value="1"/>
</dbReference>
<organism evidence="3 4">
    <name type="scientific">Caproicibacter fermentans</name>
    <dbReference type="NCBI Taxonomy" id="2576756"/>
    <lineage>
        <taxon>Bacteria</taxon>
        <taxon>Bacillati</taxon>
        <taxon>Bacillota</taxon>
        <taxon>Clostridia</taxon>
        <taxon>Eubacteriales</taxon>
        <taxon>Acutalibacteraceae</taxon>
        <taxon>Caproicibacter</taxon>
    </lineage>
</organism>
<dbReference type="SUPFAM" id="SSF88713">
    <property type="entry name" value="Glycoside hydrolase/deacetylase"/>
    <property type="match status" value="1"/>
</dbReference>
<keyword evidence="1" id="KW-0732">Signal</keyword>
<protein>
    <submittedName>
        <fullName evidence="3">Polysaccharide deacetylase family protein</fullName>
    </submittedName>
</protein>
<gene>
    <name evidence="3" type="ORF">HCR03_19195</name>
</gene>
<evidence type="ECO:0000313" key="3">
    <source>
        <dbReference type="EMBL" id="QNK40705.1"/>
    </source>
</evidence>
<dbReference type="InterPro" id="IPR011330">
    <property type="entry name" value="Glyco_hydro/deAcase_b/a-brl"/>
</dbReference>
<dbReference type="InterPro" id="IPR002509">
    <property type="entry name" value="NODB_dom"/>
</dbReference>
<dbReference type="Pfam" id="PF01522">
    <property type="entry name" value="Polysacc_deac_1"/>
    <property type="match status" value="1"/>
</dbReference>
<dbReference type="Gene3D" id="3.20.20.370">
    <property type="entry name" value="Glycoside hydrolase/deacetylase"/>
    <property type="match status" value="1"/>
</dbReference>
<dbReference type="PANTHER" id="PTHR34216:SF7">
    <property type="entry name" value="POLY-BETA-1,6-N-ACETYL-D-GLUCOSAMINE N-DEACETYLASE"/>
    <property type="match status" value="1"/>
</dbReference>
<proteinExistence type="predicted"/>
<evidence type="ECO:0000256" key="1">
    <source>
        <dbReference type="ARBA" id="ARBA00022729"/>
    </source>
</evidence>
<feature type="domain" description="NodB homology" evidence="2">
    <location>
        <begin position="55"/>
        <end position="241"/>
    </location>
</feature>
<evidence type="ECO:0000313" key="4">
    <source>
        <dbReference type="Proteomes" id="UP000515909"/>
    </source>
</evidence>
<dbReference type="EMBL" id="CP060286">
    <property type="protein sequence ID" value="QNK40705.1"/>
    <property type="molecule type" value="Genomic_DNA"/>
</dbReference>